<dbReference type="InterPro" id="IPR023796">
    <property type="entry name" value="Serpin_dom"/>
</dbReference>
<dbReference type="SMART" id="SM00093">
    <property type="entry name" value="SERPIN"/>
    <property type="match status" value="1"/>
</dbReference>
<protein>
    <recommendedName>
        <fullName evidence="3">Serpin domain-containing protein</fullName>
    </recommendedName>
</protein>
<dbReference type="SUPFAM" id="SSF56574">
    <property type="entry name" value="Serpins"/>
    <property type="match status" value="1"/>
</dbReference>
<reference evidence="4 5" key="1">
    <citation type="submission" date="2017-09" db="EMBL/GenBank/DDBJ databases">
        <authorList>
            <consortium name="International Durum Wheat Genome Sequencing Consortium (IDWGSC)"/>
            <person name="Milanesi L."/>
        </authorList>
    </citation>
    <scope>NUCLEOTIDE SEQUENCE [LARGE SCALE GENOMIC DNA]</scope>
    <source>
        <strain evidence="5">cv. Svevo</strain>
    </source>
</reference>
<dbReference type="InterPro" id="IPR042185">
    <property type="entry name" value="Serpin_sf_2"/>
</dbReference>
<dbReference type="InterPro" id="IPR000215">
    <property type="entry name" value="Serpin_fam"/>
</dbReference>
<evidence type="ECO:0000313" key="4">
    <source>
        <dbReference type="EMBL" id="VAH84891.1"/>
    </source>
</evidence>
<comment type="similarity">
    <text evidence="1 2">Belongs to the serpin family.</text>
</comment>
<evidence type="ECO:0000313" key="5">
    <source>
        <dbReference type="Proteomes" id="UP000324705"/>
    </source>
</evidence>
<dbReference type="OMA" id="QMGTFRA"/>
<dbReference type="Gene3D" id="2.30.39.10">
    <property type="entry name" value="Alpha-1-antitrypsin, domain 1"/>
    <property type="match status" value="1"/>
</dbReference>
<evidence type="ECO:0000256" key="1">
    <source>
        <dbReference type="ARBA" id="ARBA00009500"/>
    </source>
</evidence>
<evidence type="ECO:0000256" key="2">
    <source>
        <dbReference type="RuleBase" id="RU000411"/>
    </source>
</evidence>
<dbReference type="Gramene" id="TRITD3Bv1G257390.1">
    <property type="protein sequence ID" value="TRITD3Bv1G257390.1"/>
    <property type="gene ID" value="TRITD3Bv1G257390"/>
</dbReference>
<dbReference type="Gene3D" id="3.30.497.10">
    <property type="entry name" value="Antithrombin, subunit I, domain 2"/>
    <property type="match status" value="1"/>
</dbReference>
<evidence type="ECO:0000259" key="3">
    <source>
        <dbReference type="SMART" id="SM00093"/>
    </source>
</evidence>
<dbReference type="InterPro" id="IPR036186">
    <property type="entry name" value="Serpin_sf"/>
</dbReference>
<dbReference type="InterPro" id="IPR042178">
    <property type="entry name" value="Serpin_sf_1"/>
</dbReference>
<proteinExistence type="inferred from homology"/>
<dbReference type="Proteomes" id="UP000324705">
    <property type="component" value="Chromosome 3B"/>
</dbReference>
<dbReference type="AlphaFoldDB" id="A0A9R1S8Z8"/>
<name>A0A9R1S8Z8_TRITD</name>
<dbReference type="EMBL" id="LT934116">
    <property type="protein sequence ID" value="VAH84891.1"/>
    <property type="molecule type" value="Genomic_DNA"/>
</dbReference>
<dbReference type="PANTHER" id="PTHR11461:SF306">
    <property type="entry name" value="SERPIN-Z1"/>
    <property type="match status" value="1"/>
</dbReference>
<dbReference type="GO" id="GO:0004867">
    <property type="term" value="F:serine-type endopeptidase inhibitor activity"/>
    <property type="evidence" value="ECO:0007669"/>
    <property type="project" value="InterPro"/>
</dbReference>
<dbReference type="GO" id="GO:0005615">
    <property type="term" value="C:extracellular space"/>
    <property type="evidence" value="ECO:0007669"/>
    <property type="project" value="InterPro"/>
</dbReference>
<keyword evidence="5" id="KW-1185">Reference proteome</keyword>
<accession>A0A9R1S8Z8</accession>
<feature type="domain" description="Serpin" evidence="3">
    <location>
        <begin position="17"/>
        <end position="406"/>
    </location>
</feature>
<sequence>MEPEVAEAARGEAAFSIRALHHIALAAGASASSKNIAVSPVSIHAAVMLLGTAARGATLDEIVAFLGPAGGRAHALLASDVALRVLAHSAGDHGGPKVRFANSVWVDAASARLKADYAGVVADQFRAQAYAASFTTKPEEARRDINRWVQAATAGRIKGFLPQGSVGAGTRVILANALYFKGVWESKFDARLTQQHRFYLLNGGHVRVPFMSSGESQHIACCPEWKVLKLHSAPGRRGVEHLRRHFAMYVYLPNELHGLPSMVRKLASSPELLEAGSMDLRDMVPVRDFRLPKFTVSYKTEATGLLQGLGLRLPFDDAAADFSEMLEDSKGSLVVSNVYHQSLVEVNEEGTEAAATTAVTSMTFTCPAVMSRPVKYVDFVADHPFMFLTKEELTGVVVFAGLVLDPSS</sequence>
<dbReference type="Pfam" id="PF00079">
    <property type="entry name" value="Serpin"/>
    <property type="match status" value="1"/>
</dbReference>
<organism evidence="4 5">
    <name type="scientific">Triticum turgidum subsp. durum</name>
    <name type="common">Durum wheat</name>
    <name type="synonym">Triticum durum</name>
    <dbReference type="NCBI Taxonomy" id="4567"/>
    <lineage>
        <taxon>Eukaryota</taxon>
        <taxon>Viridiplantae</taxon>
        <taxon>Streptophyta</taxon>
        <taxon>Embryophyta</taxon>
        <taxon>Tracheophyta</taxon>
        <taxon>Spermatophyta</taxon>
        <taxon>Magnoliopsida</taxon>
        <taxon>Liliopsida</taxon>
        <taxon>Poales</taxon>
        <taxon>Poaceae</taxon>
        <taxon>BOP clade</taxon>
        <taxon>Pooideae</taxon>
        <taxon>Triticodae</taxon>
        <taxon>Triticeae</taxon>
        <taxon>Triticinae</taxon>
        <taxon>Triticum</taxon>
    </lineage>
</organism>
<gene>
    <name evidence="4" type="ORF">TRITD_3Bv1G257390</name>
</gene>
<dbReference type="PANTHER" id="PTHR11461">
    <property type="entry name" value="SERINE PROTEASE INHIBITOR, SERPIN"/>
    <property type="match status" value="1"/>
</dbReference>